<evidence type="ECO:0000256" key="4">
    <source>
        <dbReference type="ARBA" id="ARBA00023015"/>
    </source>
</evidence>
<evidence type="ECO:0000259" key="9">
    <source>
        <dbReference type="PROSITE" id="PS50110"/>
    </source>
</evidence>
<dbReference type="GO" id="GO:0000976">
    <property type="term" value="F:transcription cis-regulatory region binding"/>
    <property type="evidence" value="ECO:0007669"/>
    <property type="project" value="TreeGrafter"/>
</dbReference>
<keyword evidence="4" id="KW-0805">Transcription regulation</keyword>
<evidence type="ECO:0000256" key="7">
    <source>
        <dbReference type="PROSITE-ProRule" id="PRU00169"/>
    </source>
</evidence>
<keyword evidence="5 8" id="KW-0238">DNA-binding</keyword>
<dbReference type="GO" id="GO:0006355">
    <property type="term" value="P:regulation of DNA-templated transcription"/>
    <property type="evidence" value="ECO:0007669"/>
    <property type="project" value="InterPro"/>
</dbReference>
<sequence length="229" mass="27153">MKNTILIIDTELNNYQRLKERLEQLQFSVHTFSDNKEGLFAIVHMKPDLIIFNFHLFLLSEKNFNEENNRHIWSTPIIMISSSKKEEDLLFAFNMGAADYLTKPIHSRELEARVKAILRRIEMKDNAPTDQIKIGDFVLNSNEYMIDLKTHKVNLSKRELQVLLLIIERKIISREEILKCIWGDDYTSDSRIVDVMVSHLRRKIEKNPKKPQYIKTIKGYGYRFDEPRN</sequence>
<dbReference type="InterPro" id="IPR001789">
    <property type="entry name" value="Sig_transdc_resp-reg_receiver"/>
</dbReference>
<dbReference type="Proteomes" id="UP000789845">
    <property type="component" value="Unassembled WGS sequence"/>
</dbReference>
<evidence type="ECO:0000256" key="8">
    <source>
        <dbReference type="PROSITE-ProRule" id="PRU01091"/>
    </source>
</evidence>
<evidence type="ECO:0000256" key="2">
    <source>
        <dbReference type="ARBA" id="ARBA00022553"/>
    </source>
</evidence>
<evidence type="ECO:0000313" key="12">
    <source>
        <dbReference type="Proteomes" id="UP000789845"/>
    </source>
</evidence>
<dbReference type="PANTHER" id="PTHR48111:SF40">
    <property type="entry name" value="PHOSPHATE REGULON TRANSCRIPTIONAL REGULATORY PROTEIN PHOB"/>
    <property type="match status" value="1"/>
</dbReference>
<dbReference type="EMBL" id="CAKJTG010000040">
    <property type="protein sequence ID" value="CAG9610546.1"/>
    <property type="molecule type" value="Genomic_DNA"/>
</dbReference>
<dbReference type="Gene3D" id="6.10.250.690">
    <property type="match status" value="1"/>
</dbReference>
<dbReference type="GO" id="GO:0005829">
    <property type="term" value="C:cytosol"/>
    <property type="evidence" value="ECO:0007669"/>
    <property type="project" value="TreeGrafter"/>
</dbReference>
<dbReference type="CDD" id="cd00383">
    <property type="entry name" value="trans_reg_C"/>
    <property type="match status" value="1"/>
</dbReference>
<dbReference type="InterPro" id="IPR016032">
    <property type="entry name" value="Sig_transdc_resp-reg_C-effctor"/>
</dbReference>
<dbReference type="Pfam" id="PF00072">
    <property type="entry name" value="Response_reg"/>
    <property type="match status" value="1"/>
</dbReference>
<proteinExistence type="predicted"/>
<evidence type="ECO:0000256" key="6">
    <source>
        <dbReference type="ARBA" id="ARBA00023163"/>
    </source>
</evidence>
<dbReference type="GO" id="GO:0000156">
    <property type="term" value="F:phosphorelay response regulator activity"/>
    <property type="evidence" value="ECO:0007669"/>
    <property type="project" value="TreeGrafter"/>
</dbReference>
<evidence type="ECO:0000313" key="11">
    <source>
        <dbReference type="EMBL" id="CAG9610546.1"/>
    </source>
</evidence>
<evidence type="ECO:0000256" key="1">
    <source>
        <dbReference type="ARBA" id="ARBA00004496"/>
    </source>
</evidence>
<feature type="domain" description="Response regulatory" evidence="9">
    <location>
        <begin position="4"/>
        <end position="118"/>
    </location>
</feature>
<dbReference type="Pfam" id="PF00486">
    <property type="entry name" value="Trans_reg_C"/>
    <property type="match status" value="1"/>
</dbReference>
<dbReference type="PROSITE" id="PS51755">
    <property type="entry name" value="OMPR_PHOB"/>
    <property type="match status" value="1"/>
</dbReference>
<name>A0A9C7LBV0_9BACI</name>
<keyword evidence="2" id="KW-0597">Phosphoprotein</keyword>
<gene>
    <name evidence="11" type="primary">phoP_4</name>
    <name evidence="11" type="ORF">NEOCIP111885_04321</name>
</gene>
<dbReference type="Gene3D" id="3.40.50.2300">
    <property type="match status" value="1"/>
</dbReference>
<feature type="DNA-binding region" description="OmpR/PhoB-type" evidence="8">
    <location>
        <begin position="129"/>
        <end position="226"/>
    </location>
</feature>
<reference evidence="11" key="1">
    <citation type="submission" date="2021-10" db="EMBL/GenBank/DDBJ databases">
        <authorList>
            <person name="Criscuolo A."/>
        </authorList>
    </citation>
    <scope>NUCLEOTIDE SEQUENCE</scope>
    <source>
        <strain evidence="11">CIP111885</strain>
    </source>
</reference>
<accession>A0A9C7LBV0</accession>
<protein>
    <submittedName>
        <fullName evidence="11">Alkaline phosphatase synthesis transcriptional regulatory protein PhoP</fullName>
    </submittedName>
</protein>
<dbReference type="RefSeq" id="WP_230498909.1">
    <property type="nucleotide sequence ID" value="NZ_CAKJTG010000040.1"/>
</dbReference>
<organism evidence="11 12">
    <name type="scientific">Pseudoneobacillus rhizosphaerae</name>
    <dbReference type="NCBI Taxonomy" id="2880968"/>
    <lineage>
        <taxon>Bacteria</taxon>
        <taxon>Bacillati</taxon>
        <taxon>Bacillota</taxon>
        <taxon>Bacilli</taxon>
        <taxon>Bacillales</taxon>
        <taxon>Bacillaceae</taxon>
        <taxon>Pseudoneobacillus</taxon>
    </lineage>
</organism>
<dbReference type="InterPro" id="IPR001867">
    <property type="entry name" value="OmpR/PhoB-type_DNA-bd"/>
</dbReference>
<dbReference type="SUPFAM" id="SSF52172">
    <property type="entry name" value="CheY-like"/>
    <property type="match status" value="1"/>
</dbReference>
<comment type="subcellular location">
    <subcellularLocation>
        <location evidence="1">Cytoplasm</location>
    </subcellularLocation>
</comment>
<dbReference type="InterPro" id="IPR039420">
    <property type="entry name" value="WalR-like"/>
</dbReference>
<evidence type="ECO:0000256" key="5">
    <source>
        <dbReference type="ARBA" id="ARBA00023125"/>
    </source>
</evidence>
<evidence type="ECO:0000256" key="3">
    <source>
        <dbReference type="ARBA" id="ARBA00023012"/>
    </source>
</evidence>
<dbReference type="GO" id="GO:0032993">
    <property type="term" value="C:protein-DNA complex"/>
    <property type="evidence" value="ECO:0007669"/>
    <property type="project" value="TreeGrafter"/>
</dbReference>
<dbReference type="InterPro" id="IPR036388">
    <property type="entry name" value="WH-like_DNA-bd_sf"/>
</dbReference>
<keyword evidence="6" id="KW-0804">Transcription</keyword>
<dbReference type="SMART" id="SM00448">
    <property type="entry name" value="REC"/>
    <property type="match status" value="1"/>
</dbReference>
<dbReference type="AlphaFoldDB" id="A0A9C7LBV0"/>
<evidence type="ECO:0000259" key="10">
    <source>
        <dbReference type="PROSITE" id="PS51755"/>
    </source>
</evidence>
<dbReference type="PANTHER" id="PTHR48111">
    <property type="entry name" value="REGULATOR OF RPOS"/>
    <property type="match status" value="1"/>
</dbReference>
<keyword evidence="12" id="KW-1185">Reference proteome</keyword>
<dbReference type="SMART" id="SM00862">
    <property type="entry name" value="Trans_reg_C"/>
    <property type="match status" value="1"/>
</dbReference>
<dbReference type="Gene3D" id="1.10.10.10">
    <property type="entry name" value="Winged helix-like DNA-binding domain superfamily/Winged helix DNA-binding domain"/>
    <property type="match status" value="1"/>
</dbReference>
<feature type="domain" description="OmpR/PhoB-type" evidence="10">
    <location>
        <begin position="129"/>
        <end position="226"/>
    </location>
</feature>
<dbReference type="SUPFAM" id="SSF46894">
    <property type="entry name" value="C-terminal effector domain of the bipartite response regulators"/>
    <property type="match status" value="1"/>
</dbReference>
<keyword evidence="3" id="KW-0902">Two-component regulatory system</keyword>
<comment type="caution">
    <text evidence="11">The sequence shown here is derived from an EMBL/GenBank/DDBJ whole genome shotgun (WGS) entry which is preliminary data.</text>
</comment>
<dbReference type="PROSITE" id="PS50110">
    <property type="entry name" value="RESPONSE_REGULATORY"/>
    <property type="match status" value="1"/>
</dbReference>
<comment type="caution">
    <text evidence="7">Lacks conserved residue(s) required for the propagation of feature annotation.</text>
</comment>
<dbReference type="InterPro" id="IPR011006">
    <property type="entry name" value="CheY-like_superfamily"/>
</dbReference>